<dbReference type="EMBL" id="CAJFDH010000002">
    <property type="protein sequence ID" value="CAD5211016.1"/>
    <property type="molecule type" value="Genomic_DNA"/>
</dbReference>
<keyword evidence="4" id="KW-1185">Reference proteome</keyword>
<dbReference type="OrthoDB" id="5979581at2759"/>
<dbReference type="EMBL" id="CAJFCW020000002">
    <property type="protein sequence ID" value="CAG9092553.1"/>
    <property type="molecule type" value="Genomic_DNA"/>
</dbReference>
<feature type="compositionally biased region" description="Acidic residues" evidence="1">
    <location>
        <begin position="1"/>
        <end position="11"/>
    </location>
</feature>
<evidence type="ECO:0000256" key="1">
    <source>
        <dbReference type="SAM" id="MobiDB-lite"/>
    </source>
</evidence>
<dbReference type="SMART" id="SM00220">
    <property type="entry name" value="S_TKc"/>
    <property type="match status" value="1"/>
</dbReference>
<dbReference type="GO" id="GO:0005524">
    <property type="term" value="F:ATP binding"/>
    <property type="evidence" value="ECO:0007669"/>
    <property type="project" value="InterPro"/>
</dbReference>
<dbReference type="GO" id="GO:0004672">
    <property type="term" value="F:protein kinase activity"/>
    <property type="evidence" value="ECO:0007669"/>
    <property type="project" value="InterPro"/>
</dbReference>
<dbReference type="PROSITE" id="PS50011">
    <property type="entry name" value="PROTEIN_KINASE_DOM"/>
    <property type="match status" value="1"/>
</dbReference>
<evidence type="ECO:0000313" key="3">
    <source>
        <dbReference type="EMBL" id="CAD5211016.1"/>
    </source>
</evidence>
<dbReference type="InterPro" id="IPR011009">
    <property type="entry name" value="Kinase-like_dom_sf"/>
</dbReference>
<dbReference type="SUPFAM" id="SSF56112">
    <property type="entry name" value="Protein kinase-like (PK-like)"/>
    <property type="match status" value="1"/>
</dbReference>
<dbReference type="Gene3D" id="1.10.510.10">
    <property type="entry name" value="Transferase(Phosphotransferase) domain 1"/>
    <property type="match status" value="1"/>
</dbReference>
<reference evidence="3" key="1">
    <citation type="submission" date="2020-09" db="EMBL/GenBank/DDBJ databases">
        <authorList>
            <person name="Kikuchi T."/>
        </authorList>
    </citation>
    <scope>NUCLEOTIDE SEQUENCE</scope>
    <source>
        <strain evidence="3">SH1</strain>
    </source>
</reference>
<dbReference type="InterPro" id="IPR050235">
    <property type="entry name" value="CK1_Ser-Thr_kinase"/>
</dbReference>
<dbReference type="Proteomes" id="UP000614601">
    <property type="component" value="Unassembled WGS sequence"/>
</dbReference>
<dbReference type="Proteomes" id="UP000783686">
    <property type="component" value="Unassembled WGS sequence"/>
</dbReference>
<dbReference type="Pfam" id="PF00069">
    <property type="entry name" value="Pkinase"/>
    <property type="match status" value="1"/>
</dbReference>
<feature type="domain" description="Protein kinase" evidence="2">
    <location>
        <begin position="42"/>
        <end position="370"/>
    </location>
</feature>
<evidence type="ECO:0000313" key="4">
    <source>
        <dbReference type="Proteomes" id="UP000614601"/>
    </source>
</evidence>
<feature type="compositionally biased region" description="Polar residues" evidence="1">
    <location>
        <begin position="356"/>
        <end position="370"/>
    </location>
</feature>
<name>A0A811K4W2_9BILA</name>
<dbReference type="InterPro" id="IPR000719">
    <property type="entry name" value="Prot_kinase_dom"/>
</dbReference>
<feature type="region of interest" description="Disordered" evidence="1">
    <location>
        <begin position="1"/>
        <end position="24"/>
    </location>
</feature>
<accession>A0A811K4W2</accession>
<sequence>MSSTEEVDETETTYNSSEIEDSSTESLPKPVFYKDEIIFNKYRVLQELGKGGCGIVLSVIDIDTEDSEKPLFAAMKAETIDPAGKISQTVKGEAFVLRRLQNCKNFCKLYLSCRLDNTINVMVMSLVGKSLSWLRRNTKYQRFTTSTAIRITLKCLEAIKELHKRGFIHRDVKASNFAMGAYEEDCRTVYLLDFGFARSYLKEYDNAMKIRPARKKAPYLGTDRYCSINVHRRGEHGRVDDLWSLLFMLVEFIKGKVPWKNVSSKKLAKAKTCHMDDLLKECPVELWKFQRHLQNLKYDSRPDYQLLENCLTDVCHRKGYELGDPYDWEEGGRHRQQVLEAFEHETKSSLKELPSYASTATENSQNVVSP</sequence>
<protein>
    <recommendedName>
        <fullName evidence="2">Protein kinase domain-containing protein</fullName>
    </recommendedName>
</protein>
<organism evidence="3 4">
    <name type="scientific">Bursaphelenchus okinawaensis</name>
    <dbReference type="NCBI Taxonomy" id="465554"/>
    <lineage>
        <taxon>Eukaryota</taxon>
        <taxon>Metazoa</taxon>
        <taxon>Ecdysozoa</taxon>
        <taxon>Nematoda</taxon>
        <taxon>Chromadorea</taxon>
        <taxon>Rhabditida</taxon>
        <taxon>Tylenchina</taxon>
        <taxon>Tylenchomorpha</taxon>
        <taxon>Aphelenchoidea</taxon>
        <taxon>Aphelenchoididae</taxon>
        <taxon>Bursaphelenchus</taxon>
    </lineage>
</organism>
<dbReference type="AlphaFoldDB" id="A0A811K4W2"/>
<feature type="region of interest" description="Disordered" evidence="1">
    <location>
        <begin position="350"/>
        <end position="370"/>
    </location>
</feature>
<proteinExistence type="predicted"/>
<gene>
    <name evidence="3" type="ORF">BOKJ2_LOCUS3483</name>
</gene>
<evidence type="ECO:0000259" key="2">
    <source>
        <dbReference type="PROSITE" id="PS50011"/>
    </source>
</evidence>
<comment type="caution">
    <text evidence="3">The sequence shown here is derived from an EMBL/GenBank/DDBJ whole genome shotgun (WGS) entry which is preliminary data.</text>
</comment>
<dbReference type="PANTHER" id="PTHR11909">
    <property type="entry name" value="CASEIN KINASE-RELATED"/>
    <property type="match status" value="1"/>
</dbReference>